<protein>
    <submittedName>
        <fullName evidence="1">Uncharacterized protein</fullName>
    </submittedName>
</protein>
<name>A0A8S9UH22_PHYIN</name>
<evidence type="ECO:0000313" key="1">
    <source>
        <dbReference type="EMBL" id="KAF4138742.1"/>
    </source>
</evidence>
<dbReference type="AlphaFoldDB" id="A0A8S9UH22"/>
<evidence type="ECO:0000313" key="2">
    <source>
        <dbReference type="Proteomes" id="UP000704712"/>
    </source>
</evidence>
<reference evidence="1" key="1">
    <citation type="submission" date="2020-03" db="EMBL/GenBank/DDBJ databases">
        <title>Hybrid Assembly of Korean Phytophthora infestans isolates.</title>
        <authorList>
            <person name="Prokchorchik M."/>
            <person name="Lee Y."/>
            <person name="Seo J."/>
            <person name="Cho J.-H."/>
            <person name="Park Y.-E."/>
            <person name="Jang D.-C."/>
            <person name="Im J.-S."/>
            <person name="Choi J.-G."/>
            <person name="Park H.-J."/>
            <person name="Lee G.-B."/>
            <person name="Lee Y.-G."/>
            <person name="Hong S.-Y."/>
            <person name="Cho K."/>
            <person name="Sohn K.H."/>
        </authorList>
    </citation>
    <scope>NUCLEOTIDE SEQUENCE</scope>
    <source>
        <strain evidence="1">KR_2_A2</strain>
    </source>
</reference>
<proteinExistence type="predicted"/>
<dbReference type="EMBL" id="JAACNO010001637">
    <property type="protein sequence ID" value="KAF4138742.1"/>
    <property type="molecule type" value="Genomic_DNA"/>
</dbReference>
<dbReference type="Proteomes" id="UP000704712">
    <property type="component" value="Unassembled WGS sequence"/>
</dbReference>
<comment type="caution">
    <text evidence="1">The sequence shown here is derived from an EMBL/GenBank/DDBJ whole genome shotgun (WGS) entry which is preliminary data.</text>
</comment>
<sequence length="64" mass="7611">MTAMVTKRKELYGDFLHDGIPQIELSSVWLWDDKGRRKTWSDYRKLIKSGKRKHIADLCETRMA</sequence>
<accession>A0A8S9UH22</accession>
<gene>
    <name evidence="1" type="ORF">GN958_ATG12059</name>
</gene>
<organism evidence="1 2">
    <name type="scientific">Phytophthora infestans</name>
    <name type="common">Potato late blight agent</name>
    <name type="synonym">Botrytis infestans</name>
    <dbReference type="NCBI Taxonomy" id="4787"/>
    <lineage>
        <taxon>Eukaryota</taxon>
        <taxon>Sar</taxon>
        <taxon>Stramenopiles</taxon>
        <taxon>Oomycota</taxon>
        <taxon>Peronosporomycetes</taxon>
        <taxon>Peronosporales</taxon>
        <taxon>Peronosporaceae</taxon>
        <taxon>Phytophthora</taxon>
    </lineage>
</organism>